<dbReference type="InterPro" id="IPR000755">
    <property type="entry name" value="A_A_dipeptidase"/>
</dbReference>
<evidence type="ECO:0000256" key="6">
    <source>
        <dbReference type="ARBA" id="ARBA00022997"/>
    </source>
</evidence>
<feature type="binding site" evidence="9">
    <location>
        <position position="144"/>
    </location>
    <ligand>
        <name>Zn(2+)</name>
        <dbReference type="ChEBI" id="CHEBI:29105"/>
        <note>catalytic</note>
    </ligand>
</feature>
<accession>A0ABV3ZA31</accession>
<comment type="catalytic activity">
    <reaction evidence="1 9">
        <text>D-alanyl-D-alanine + H2O = 2 D-alanine</text>
        <dbReference type="Rhea" id="RHEA:20661"/>
        <dbReference type="ChEBI" id="CHEBI:15377"/>
        <dbReference type="ChEBI" id="CHEBI:57416"/>
        <dbReference type="ChEBI" id="CHEBI:57822"/>
        <dbReference type="EC" id="3.4.13.22"/>
    </reaction>
</comment>
<proteinExistence type="inferred from homology"/>
<dbReference type="EMBL" id="JAULBC010000001">
    <property type="protein sequence ID" value="MEX6686717.1"/>
    <property type="molecule type" value="Genomic_DNA"/>
</dbReference>
<keyword evidence="4 9" id="KW-0378">Hydrolase</keyword>
<dbReference type="Pfam" id="PF01427">
    <property type="entry name" value="Peptidase_M15"/>
    <property type="match status" value="1"/>
</dbReference>
<feature type="binding site" evidence="9">
    <location>
        <position position="137"/>
    </location>
    <ligand>
        <name>Zn(2+)</name>
        <dbReference type="ChEBI" id="CHEBI:29105"/>
        <note>catalytic</note>
    </ligand>
</feature>
<dbReference type="RefSeq" id="WP_369328113.1">
    <property type="nucleotide sequence ID" value="NZ_JAULBC010000001.1"/>
</dbReference>
<evidence type="ECO:0000256" key="7">
    <source>
        <dbReference type="ARBA" id="ARBA00023049"/>
    </source>
</evidence>
<feature type="binding site" evidence="9">
    <location>
        <position position="205"/>
    </location>
    <ligand>
        <name>Zn(2+)</name>
        <dbReference type="ChEBI" id="CHEBI:29105"/>
        <note>catalytic</note>
    </ligand>
</feature>
<reference evidence="10 11" key="1">
    <citation type="submission" date="2023-07" db="EMBL/GenBank/DDBJ databases">
        <authorList>
            <person name="Lian W.-H."/>
        </authorList>
    </citation>
    <scope>NUCLEOTIDE SEQUENCE [LARGE SCALE GENOMIC DNA]</scope>
    <source>
        <strain evidence="10 11">SYSU DXS3180</strain>
    </source>
</reference>
<keyword evidence="2 9" id="KW-0645">Protease</keyword>
<dbReference type="InterPro" id="IPR009045">
    <property type="entry name" value="Zn_M74/Hedgehog-like"/>
</dbReference>
<dbReference type="Gene3D" id="3.30.1380.10">
    <property type="match status" value="1"/>
</dbReference>
<dbReference type="CDD" id="cd14840">
    <property type="entry name" value="D-Ala-D-Ala_dipeptidase_Aad"/>
    <property type="match status" value="1"/>
</dbReference>
<comment type="function">
    <text evidence="9">Catalyzes hydrolysis of the D-alanyl-D-alanine dipeptide.</text>
</comment>
<comment type="caution">
    <text evidence="10">The sequence shown here is derived from an EMBL/GenBank/DDBJ whole genome shotgun (WGS) entry which is preliminary data.</text>
</comment>
<dbReference type="EC" id="3.4.13.22" evidence="9"/>
<dbReference type="Proteomes" id="UP001560573">
    <property type="component" value="Unassembled WGS sequence"/>
</dbReference>
<sequence length="224" mass="25196">MLLVSGYVAAQSSIIVPKNKYKVAVITTKKLLEHTIDLDSNKQMVSLSTLIPDIAIELSYASTNNFTHQALYPSKTNDTYLRLPAAKALQKVQAALSSKNYGLKIFDAYRPYSVTKKFWELINDERYVANPAKASGHNKGAAVDLTIIDLKTKKELDMGTAFDNFTDSAHHSYTALPPKVLANRKLLKETMIKYGFKPLETEWWHYSWPGNFEALDVSFDDLGK</sequence>
<evidence type="ECO:0000313" key="11">
    <source>
        <dbReference type="Proteomes" id="UP001560573"/>
    </source>
</evidence>
<keyword evidence="8" id="KW-0961">Cell wall biogenesis/degradation</keyword>
<feature type="active site" description="Proton donor/acceptor" evidence="9">
    <location>
        <position position="202"/>
    </location>
</feature>
<comment type="similarity">
    <text evidence="9">Belongs to the peptidase M15D family.</text>
</comment>
<name>A0ABV3ZA31_9BACT</name>
<feature type="site" description="Transition state stabilizer" evidence="9">
    <location>
        <position position="110"/>
    </location>
</feature>
<keyword evidence="7 9" id="KW-0482">Metalloprotease</keyword>
<organism evidence="10 11">
    <name type="scientific">Danxiaibacter flavus</name>
    <dbReference type="NCBI Taxonomy" id="3049108"/>
    <lineage>
        <taxon>Bacteria</taxon>
        <taxon>Pseudomonadati</taxon>
        <taxon>Bacteroidota</taxon>
        <taxon>Chitinophagia</taxon>
        <taxon>Chitinophagales</taxon>
        <taxon>Chitinophagaceae</taxon>
        <taxon>Danxiaibacter</taxon>
    </lineage>
</organism>
<evidence type="ECO:0000256" key="2">
    <source>
        <dbReference type="ARBA" id="ARBA00022670"/>
    </source>
</evidence>
<evidence type="ECO:0000256" key="3">
    <source>
        <dbReference type="ARBA" id="ARBA00022723"/>
    </source>
</evidence>
<keyword evidence="11" id="KW-1185">Reference proteome</keyword>
<evidence type="ECO:0000256" key="5">
    <source>
        <dbReference type="ARBA" id="ARBA00022833"/>
    </source>
</evidence>
<evidence type="ECO:0000256" key="1">
    <source>
        <dbReference type="ARBA" id="ARBA00001362"/>
    </source>
</evidence>
<protein>
    <recommendedName>
        <fullName evidence="9">D-alanyl-D-alanine dipeptidase</fullName>
        <shortName evidence="9">D-Ala-D-Ala dipeptidase</shortName>
        <ecNumber evidence="9">3.4.13.22</ecNumber>
    </recommendedName>
</protein>
<dbReference type="PANTHER" id="PTHR43126">
    <property type="entry name" value="D-ALANYL-D-ALANINE DIPEPTIDASE"/>
    <property type="match status" value="1"/>
</dbReference>
<evidence type="ECO:0000256" key="8">
    <source>
        <dbReference type="ARBA" id="ARBA00023316"/>
    </source>
</evidence>
<dbReference type="PANTHER" id="PTHR43126:SF1">
    <property type="entry name" value="D-ALANYL-D-ALANINE DIPEPTIDASE"/>
    <property type="match status" value="1"/>
</dbReference>
<evidence type="ECO:0000256" key="9">
    <source>
        <dbReference type="HAMAP-Rule" id="MF_01924"/>
    </source>
</evidence>
<gene>
    <name evidence="10" type="ORF">QTN47_04385</name>
</gene>
<keyword evidence="5 9" id="KW-0862">Zinc</keyword>
<keyword evidence="3 9" id="KW-0479">Metal-binding</keyword>
<evidence type="ECO:0000256" key="4">
    <source>
        <dbReference type="ARBA" id="ARBA00022801"/>
    </source>
</evidence>
<keyword evidence="6 9" id="KW-0224">Dipeptidase</keyword>
<comment type="cofactor">
    <cofactor evidence="9">
        <name>Zn(2+)</name>
        <dbReference type="ChEBI" id="CHEBI:29105"/>
    </cofactor>
    <text evidence="9">Binds 1 zinc ion per subunit.</text>
</comment>
<evidence type="ECO:0000313" key="10">
    <source>
        <dbReference type="EMBL" id="MEX6686717.1"/>
    </source>
</evidence>
<dbReference type="SUPFAM" id="SSF55166">
    <property type="entry name" value="Hedgehog/DD-peptidase"/>
    <property type="match status" value="1"/>
</dbReference>
<dbReference type="HAMAP" id="MF_01924">
    <property type="entry name" value="A_A_dipeptidase"/>
    <property type="match status" value="1"/>
</dbReference>